<evidence type="ECO:0000256" key="2">
    <source>
        <dbReference type="SAM" id="SignalP"/>
    </source>
</evidence>
<dbReference type="SUPFAM" id="SSF63829">
    <property type="entry name" value="Calcium-dependent phosphotriesterase"/>
    <property type="match status" value="1"/>
</dbReference>
<reference evidence="3 4" key="1">
    <citation type="submission" date="2022-11" db="EMBL/GenBank/DDBJ databases">
        <title>Minimal conservation of predation-associated metabolite biosynthetic gene clusters underscores biosynthetic potential of Myxococcota including descriptions for ten novel species: Archangium lansinium sp. nov., Myxococcus landrumus sp. nov., Nannocystis bai.</title>
        <authorList>
            <person name="Ahearne A."/>
            <person name="Stevens C."/>
            <person name="Dowd S."/>
        </authorList>
    </citation>
    <scope>NUCLEOTIDE SEQUENCE [LARGE SCALE GENOMIC DNA]</scope>
    <source>
        <strain evidence="3 4">NCELM</strain>
    </source>
</reference>
<protein>
    <submittedName>
        <fullName evidence="3">Uncharacterized protein</fullName>
    </submittedName>
</protein>
<feature type="chain" id="PRO_5047176676" evidence="2">
    <location>
        <begin position="20"/>
        <end position="364"/>
    </location>
</feature>
<dbReference type="EMBL" id="JAQNDN010000004">
    <property type="protein sequence ID" value="MDC0668664.1"/>
    <property type="molecule type" value="Genomic_DNA"/>
</dbReference>
<evidence type="ECO:0000313" key="3">
    <source>
        <dbReference type="EMBL" id="MDC0668664.1"/>
    </source>
</evidence>
<proteinExistence type="predicted"/>
<organism evidence="3 4">
    <name type="scientific">Nannocystis radixulma</name>
    <dbReference type="NCBI Taxonomy" id="2995305"/>
    <lineage>
        <taxon>Bacteria</taxon>
        <taxon>Pseudomonadati</taxon>
        <taxon>Myxococcota</taxon>
        <taxon>Polyangia</taxon>
        <taxon>Nannocystales</taxon>
        <taxon>Nannocystaceae</taxon>
        <taxon>Nannocystis</taxon>
    </lineage>
</organism>
<dbReference type="Proteomes" id="UP001217838">
    <property type="component" value="Unassembled WGS sequence"/>
</dbReference>
<evidence type="ECO:0000256" key="1">
    <source>
        <dbReference type="SAM" id="MobiDB-lite"/>
    </source>
</evidence>
<dbReference type="RefSeq" id="WP_271998028.1">
    <property type="nucleotide sequence ID" value="NZ_JAQNDN010000004.1"/>
</dbReference>
<evidence type="ECO:0000313" key="4">
    <source>
        <dbReference type="Proteomes" id="UP001217838"/>
    </source>
</evidence>
<feature type="compositionally biased region" description="Low complexity" evidence="1">
    <location>
        <begin position="28"/>
        <end position="102"/>
    </location>
</feature>
<keyword evidence="4" id="KW-1185">Reference proteome</keyword>
<feature type="signal peptide" evidence="2">
    <location>
        <begin position="1"/>
        <end position="19"/>
    </location>
</feature>
<sequence>MRLHTSFLALALVIPCSFACGDSGGGATASDTSTTTVTTATAPTSTTGDTATTDTPTSTGPTTGDATTTTTADSTTTTAEPPTTGSTTDATATTSTTTTTGESETDAVCDPQAVPDTLQFDYVKTIDIGMANIQASYYNIAAQELVFLSYMGPGKRVALDGTVLGDVAAPPEVTQLLDGATYDQVHETALLVDQACNFAEVDPVTLAPLMTTTLDAKFNLSVCSGLAIGLDGHLYITSTNTEEVVVITRDLTTEIRRFKVDDDGLGNVDGISLIAGSENFLVLSTFDLKAAIFAPNGDVVVPASTIGGVAPPFVGGDTPEVPDASLTVCGNGHAWICEGLQKVGCYEYAPQGGDSDSCPCVIPQ</sequence>
<name>A0ABT5B3H2_9BACT</name>
<gene>
    <name evidence="3" type="ORF">POL58_12980</name>
</gene>
<comment type="caution">
    <text evidence="3">The sequence shown here is derived from an EMBL/GenBank/DDBJ whole genome shotgun (WGS) entry which is preliminary data.</text>
</comment>
<accession>A0ABT5B3H2</accession>
<feature type="region of interest" description="Disordered" evidence="1">
    <location>
        <begin position="23"/>
        <end position="108"/>
    </location>
</feature>
<keyword evidence="2" id="KW-0732">Signal</keyword>